<feature type="transmembrane region" description="Helical" evidence="4">
    <location>
        <begin position="12"/>
        <end position="32"/>
    </location>
</feature>
<dbReference type="PANTHER" id="PTHR46847:SF1">
    <property type="entry name" value="D-ALLOSE-BINDING PERIPLASMIC PROTEIN-RELATED"/>
    <property type="match status" value="1"/>
</dbReference>
<dbReference type="EMBL" id="LJGP01000053">
    <property type="protein sequence ID" value="KWU02934.1"/>
    <property type="molecule type" value="Genomic_DNA"/>
</dbReference>
<evidence type="ECO:0000256" key="2">
    <source>
        <dbReference type="ARBA" id="ARBA00007639"/>
    </source>
</evidence>
<dbReference type="InterPro" id="IPR028082">
    <property type="entry name" value="Peripla_BP_I"/>
</dbReference>
<sequence>MKIKKHHSLTINKLLIEAAVAIGFTLIIWLIYVSVSVANNKVQIGSSYMTMNNEFYPLLNEQVANYVEERKGLLYSRDPALSVNKQVDEIHSFVNKQVNAIILNPVDGKSPKLNKAIAAAHKEGTKIVIVDSPVKTKQVDCTILSDNYKAGQLCAKTLMRKKKEAKILLLTHPTALSAVDRINGFTDTIKKSHNHNYQIVGRISTFGQSEYSYPRVKKFIQNGKKFDTIMALNDRTAVGALAAIDTEHQTGKIKVYSVDGSKDMKKMLGVNKSAQATVAQFPIEMGNLAAKVAYKLIDGKKVPKKIILPVKTITTKNLNYYNTSGWQ</sequence>
<dbReference type="AlphaFoldDB" id="A0A109DCJ6"/>
<keyword evidence="4" id="KW-0472">Membrane</keyword>
<evidence type="ECO:0000256" key="1">
    <source>
        <dbReference type="ARBA" id="ARBA00004196"/>
    </source>
</evidence>
<dbReference type="Gene3D" id="3.40.50.2300">
    <property type="match status" value="2"/>
</dbReference>
<protein>
    <submittedName>
        <fullName evidence="6">GntR family transcriptional regulator</fullName>
    </submittedName>
</protein>
<dbReference type="PANTHER" id="PTHR46847">
    <property type="entry name" value="D-ALLOSE-BINDING PERIPLASMIC PROTEIN-RELATED"/>
    <property type="match status" value="1"/>
</dbReference>
<keyword evidence="4" id="KW-1133">Transmembrane helix</keyword>
<evidence type="ECO:0000313" key="6">
    <source>
        <dbReference type="EMBL" id="KWU02934.1"/>
    </source>
</evidence>
<comment type="similarity">
    <text evidence="2">Belongs to the bacterial solute-binding protein 2 family.</text>
</comment>
<comment type="caution">
    <text evidence="6">The sequence shown here is derived from an EMBL/GenBank/DDBJ whole genome shotgun (WGS) entry which is preliminary data.</text>
</comment>
<dbReference type="Proteomes" id="UP000067598">
    <property type="component" value="Unassembled WGS sequence"/>
</dbReference>
<dbReference type="GO" id="GO:0030246">
    <property type="term" value="F:carbohydrate binding"/>
    <property type="evidence" value="ECO:0007669"/>
    <property type="project" value="UniProtKB-ARBA"/>
</dbReference>
<reference evidence="6 7" key="1">
    <citation type="journal article" date="2016" name="Microbiology (Mosc.)">
        <title>Comparison of Lactobacillus crispatus isolates from Lactobacillus-dominated vaginal microbiomes with isolates from microbiomes containing bacterial vaginosis-associated bacteria.</title>
        <authorList>
            <person name="Abdelmaksoud A.A."/>
            <person name="Koparde V.N."/>
            <person name="Sheth N.U."/>
            <person name="Serrano M.G."/>
            <person name="Glascock A.L."/>
            <person name="Fettweis J.M."/>
            <person name="Strauss Iii J.F."/>
            <person name="Buck G.A."/>
            <person name="Jefferson K.K."/>
        </authorList>
    </citation>
    <scope>NUCLEOTIDE SEQUENCE [LARGE SCALE GENOMIC DNA]</scope>
    <source>
        <strain evidence="6 7">VMC3</strain>
    </source>
</reference>
<dbReference type="GO" id="GO:0030313">
    <property type="term" value="C:cell envelope"/>
    <property type="evidence" value="ECO:0007669"/>
    <property type="project" value="UniProtKB-SubCell"/>
</dbReference>
<gene>
    <name evidence="6" type="ORF">AEL95_09930</name>
</gene>
<name>A0A109DCJ6_9LACO</name>
<evidence type="ECO:0000256" key="4">
    <source>
        <dbReference type="SAM" id="Phobius"/>
    </source>
</evidence>
<proteinExistence type="inferred from homology"/>
<keyword evidence="4" id="KW-0812">Transmembrane</keyword>
<dbReference type="PATRIC" id="fig|47770.28.peg.1596"/>
<organism evidence="6 7">
    <name type="scientific">Lactobacillus crispatus</name>
    <dbReference type="NCBI Taxonomy" id="47770"/>
    <lineage>
        <taxon>Bacteria</taxon>
        <taxon>Bacillati</taxon>
        <taxon>Bacillota</taxon>
        <taxon>Bacilli</taxon>
        <taxon>Lactobacillales</taxon>
        <taxon>Lactobacillaceae</taxon>
        <taxon>Lactobacillus</taxon>
    </lineage>
</organism>
<dbReference type="InterPro" id="IPR025997">
    <property type="entry name" value="SBP_2_dom"/>
</dbReference>
<accession>A0A109DCJ6</accession>
<dbReference type="RefSeq" id="WP_060462537.1">
    <property type="nucleotide sequence ID" value="NZ_AP025162.1"/>
</dbReference>
<feature type="domain" description="Periplasmic binding protein" evidence="5">
    <location>
        <begin position="47"/>
        <end position="301"/>
    </location>
</feature>
<evidence type="ECO:0000313" key="7">
    <source>
        <dbReference type="Proteomes" id="UP000067598"/>
    </source>
</evidence>
<comment type="subcellular location">
    <subcellularLocation>
        <location evidence="1">Cell envelope</location>
    </subcellularLocation>
</comment>
<evidence type="ECO:0000259" key="5">
    <source>
        <dbReference type="Pfam" id="PF13407"/>
    </source>
</evidence>
<evidence type="ECO:0000256" key="3">
    <source>
        <dbReference type="ARBA" id="ARBA00022729"/>
    </source>
</evidence>
<keyword evidence="3" id="KW-0732">Signal</keyword>
<dbReference type="SUPFAM" id="SSF53822">
    <property type="entry name" value="Periplasmic binding protein-like I"/>
    <property type="match status" value="1"/>
</dbReference>
<dbReference type="Pfam" id="PF13407">
    <property type="entry name" value="Peripla_BP_4"/>
    <property type="match status" value="1"/>
</dbReference>